<dbReference type="InterPro" id="IPR051164">
    <property type="entry name" value="NmrA-like_oxidored"/>
</dbReference>
<dbReference type="SUPFAM" id="SSF51735">
    <property type="entry name" value="NAD(P)-binding Rossmann-fold domains"/>
    <property type="match status" value="1"/>
</dbReference>
<dbReference type="PANTHER" id="PTHR42748:SF14">
    <property type="entry name" value="SNOAL-LIKE DOMAIN-CONTAINING PROTEIN"/>
    <property type="match status" value="1"/>
</dbReference>
<dbReference type="InterPro" id="IPR008030">
    <property type="entry name" value="NmrA-like"/>
</dbReference>
<evidence type="ECO:0000256" key="2">
    <source>
        <dbReference type="ARBA" id="ARBA00022857"/>
    </source>
</evidence>
<dbReference type="EMBL" id="JARKIF010000009">
    <property type="protein sequence ID" value="KAJ7630207.1"/>
    <property type="molecule type" value="Genomic_DNA"/>
</dbReference>
<evidence type="ECO:0000259" key="4">
    <source>
        <dbReference type="Pfam" id="PF05368"/>
    </source>
</evidence>
<evidence type="ECO:0000313" key="5">
    <source>
        <dbReference type="EMBL" id="KAJ7630207.1"/>
    </source>
</evidence>
<accession>A0AAD7FP10</accession>
<sequence length="368" mass="41075">MSTNDKKIILVIGATGAQGKAVVDALLAPTADGSPSPYAVSALTRDPNSKHALQLAEQGVECIRGSFEDMDSVAGAMEGAYGAWVNTDGFTVGEVVEMYSGIRIFETAKGIKSLRHYVWSSLPYVSKLTGYNPEYKVDHMDAKARVAEFLRSQPSQVSDSALSWSIVSTGPYMELLMGGLFDPLNVRKDGTVVFAAPIEDGQPPMIALKDLGWWARYTFDHREETSSKELHVTSERVGWDYLVETFTKVTGKPAVYKRQTMDEWWTNFDEGINNPVAHDKKAGDGSRTIRENFSGFWRILRDDVIVGQKDMEWIRKVHPETYTLERWMRENNYTGRMGKAGLEVEISISPTGLGRPRNQPAYCKRPTS</sequence>
<name>A0AAD7FP10_9AGAR</name>
<dbReference type="AlphaFoldDB" id="A0AAD7FP10"/>
<evidence type="ECO:0000256" key="1">
    <source>
        <dbReference type="ARBA" id="ARBA00006328"/>
    </source>
</evidence>
<feature type="region of interest" description="Disordered" evidence="3">
    <location>
        <begin position="349"/>
        <end position="368"/>
    </location>
</feature>
<dbReference type="Proteomes" id="UP001221142">
    <property type="component" value="Unassembled WGS sequence"/>
</dbReference>
<gene>
    <name evidence="5" type="ORF">FB45DRAFT_990382</name>
</gene>
<evidence type="ECO:0000256" key="3">
    <source>
        <dbReference type="SAM" id="MobiDB-lite"/>
    </source>
</evidence>
<reference evidence="5" key="1">
    <citation type="submission" date="2023-03" db="EMBL/GenBank/DDBJ databases">
        <title>Massive genome expansion in bonnet fungi (Mycena s.s.) driven by repeated elements and novel gene families across ecological guilds.</title>
        <authorList>
            <consortium name="Lawrence Berkeley National Laboratory"/>
            <person name="Harder C.B."/>
            <person name="Miyauchi S."/>
            <person name="Viragh M."/>
            <person name="Kuo A."/>
            <person name="Thoen E."/>
            <person name="Andreopoulos B."/>
            <person name="Lu D."/>
            <person name="Skrede I."/>
            <person name="Drula E."/>
            <person name="Henrissat B."/>
            <person name="Morin E."/>
            <person name="Kohler A."/>
            <person name="Barry K."/>
            <person name="LaButti K."/>
            <person name="Morin E."/>
            <person name="Salamov A."/>
            <person name="Lipzen A."/>
            <person name="Mereny Z."/>
            <person name="Hegedus B."/>
            <person name="Baldrian P."/>
            <person name="Stursova M."/>
            <person name="Weitz H."/>
            <person name="Taylor A."/>
            <person name="Grigoriev I.V."/>
            <person name="Nagy L.G."/>
            <person name="Martin F."/>
            <person name="Kauserud H."/>
        </authorList>
    </citation>
    <scope>NUCLEOTIDE SEQUENCE</scope>
    <source>
        <strain evidence="5">9284</strain>
    </source>
</reference>
<dbReference type="GO" id="GO:0005634">
    <property type="term" value="C:nucleus"/>
    <property type="evidence" value="ECO:0007669"/>
    <property type="project" value="TreeGrafter"/>
</dbReference>
<dbReference type="CDD" id="cd05251">
    <property type="entry name" value="NmrA_like_SDR_a"/>
    <property type="match status" value="1"/>
</dbReference>
<comment type="similarity">
    <text evidence="1">Belongs to the NmrA-type oxidoreductase family.</text>
</comment>
<dbReference type="Gene3D" id="3.40.50.720">
    <property type="entry name" value="NAD(P)-binding Rossmann-like Domain"/>
    <property type="match status" value="1"/>
</dbReference>
<keyword evidence="6" id="KW-1185">Reference proteome</keyword>
<dbReference type="PANTHER" id="PTHR42748">
    <property type="entry name" value="NITROGEN METABOLITE REPRESSION PROTEIN NMRA FAMILY MEMBER"/>
    <property type="match status" value="1"/>
</dbReference>
<proteinExistence type="inferred from homology"/>
<feature type="domain" description="NmrA-like" evidence="4">
    <location>
        <begin position="6"/>
        <end position="276"/>
    </location>
</feature>
<evidence type="ECO:0000313" key="6">
    <source>
        <dbReference type="Proteomes" id="UP001221142"/>
    </source>
</evidence>
<dbReference type="Pfam" id="PF05368">
    <property type="entry name" value="NmrA"/>
    <property type="match status" value="1"/>
</dbReference>
<dbReference type="Gene3D" id="3.90.25.10">
    <property type="entry name" value="UDP-galactose 4-epimerase, domain 1"/>
    <property type="match status" value="1"/>
</dbReference>
<dbReference type="InterPro" id="IPR036291">
    <property type="entry name" value="NAD(P)-bd_dom_sf"/>
</dbReference>
<keyword evidence="2" id="KW-0521">NADP</keyword>
<protein>
    <submittedName>
        <fullName evidence="5">NAD(P)-binding protein</fullName>
    </submittedName>
</protein>
<organism evidence="5 6">
    <name type="scientific">Roridomyces roridus</name>
    <dbReference type="NCBI Taxonomy" id="1738132"/>
    <lineage>
        <taxon>Eukaryota</taxon>
        <taxon>Fungi</taxon>
        <taxon>Dikarya</taxon>
        <taxon>Basidiomycota</taxon>
        <taxon>Agaricomycotina</taxon>
        <taxon>Agaricomycetes</taxon>
        <taxon>Agaricomycetidae</taxon>
        <taxon>Agaricales</taxon>
        <taxon>Marasmiineae</taxon>
        <taxon>Mycenaceae</taxon>
        <taxon>Roridomyces</taxon>
    </lineage>
</organism>
<comment type="caution">
    <text evidence="5">The sequence shown here is derived from an EMBL/GenBank/DDBJ whole genome shotgun (WGS) entry which is preliminary data.</text>
</comment>